<dbReference type="HOGENOM" id="CLU_154875_0_0_1"/>
<dbReference type="Proteomes" id="UP000008022">
    <property type="component" value="Unassembled WGS sequence"/>
</dbReference>
<protein>
    <submittedName>
        <fullName evidence="2">Uncharacterized protein</fullName>
    </submittedName>
</protein>
<evidence type="ECO:0000256" key="1">
    <source>
        <dbReference type="SAM" id="MobiDB-lite"/>
    </source>
</evidence>
<organism evidence="2 3">
    <name type="scientific">Oryza rufipogon</name>
    <name type="common">Brownbeard rice</name>
    <name type="synonym">Asian wild rice</name>
    <dbReference type="NCBI Taxonomy" id="4529"/>
    <lineage>
        <taxon>Eukaryota</taxon>
        <taxon>Viridiplantae</taxon>
        <taxon>Streptophyta</taxon>
        <taxon>Embryophyta</taxon>
        <taxon>Tracheophyta</taxon>
        <taxon>Spermatophyta</taxon>
        <taxon>Magnoliopsida</taxon>
        <taxon>Liliopsida</taxon>
        <taxon>Poales</taxon>
        <taxon>Poaceae</taxon>
        <taxon>BOP clade</taxon>
        <taxon>Oryzoideae</taxon>
        <taxon>Oryzeae</taxon>
        <taxon>Oryzinae</taxon>
        <taxon>Oryza</taxon>
    </lineage>
</organism>
<dbReference type="OMA" id="KGGEDCI"/>
<reference evidence="3" key="1">
    <citation type="submission" date="2013-06" db="EMBL/GenBank/DDBJ databases">
        <authorList>
            <person name="Zhao Q."/>
        </authorList>
    </citation>
    <scope>NUCLEOTIDE SEQUENCE</scope>
    <source>
        <strain evidence="3">cv. W1943</strain>
    </source>
</reference>
<dbReference type="Gramene" id="ORUFI10G10820.3">
    <property type="protein sequence ID" value="ORUFI10G10820.3"/>
    <property type="gene ID" value="ORUFI10G10820"/>
</dbReference>
<keyword evidence="3" id="KW-1185">Reference proteome</keyword>
<feature type="region of interest" description="Disordered" evidence="1">
    <location>
        <begin position="1"/>
        <end position="38"/>
    </location>
</feature>
<reference evidence="2" key="2">
    <citation type="submission" date="2015-06" db="UniProtKB">
        <authorList>
            <consortium name="EnsemblPlants"/>
        </authorList>
    </citation>
    <scope>IDENTIFICATION</scope>
</reference>
<evidence type="ECO:0000313" key="3">
    <source>
        <dbReference type="Proteomes" id="UP000008022"/>
    </source>
</evidence>
<accession>A0A0E0QZ82</accession>
<dbReference type="AlphaFoldDB" id="A0A0E0QZ82"/>
<dbReference type="EnsemblPlants" id="ORUFI10G10820.3">
    <property type="protein sequence ID" value="ORUFI10G10820.3"/>
    <property type="gene ID" value="ORUFI10G10820"/>
</dbReference>
<feature type="compositionally biased region" description="Basic and acidic residues" evidence="1">
    <location>
        <begin position="11"/>
        <end position="32"/>
    </location>
</feature>
<name>A0A0E0QZ82_ORYRU</name>
<sequence>MVVKQMQQRRRREDRAGATSGWEERTPPDPRRWRTPAVRTSWRDGCTAAAIAKGSRYKMHGKKSKGGEDCIYQGLFYNLHNIQSSLPKNDRSAKSSLRPFCNILKKSDGTVGMPILRSRRVPPSEMMVIGDEGDP</sequence>
<evidence type="ECO:0000313" key="2">
    <source>
        <dbReference type="EnsemblPlants" id="ORUFI10G10820.3"/>
    </source>
</evidence>
<proteinExistence type="predicted"/>